<sequence>MSVLSDPHRFRRQAAGLCLIAAPLLYVAGVVADPSLRRGDTSAGVYGRYAEEVSLSASLLHWSWVLLVPGIVGMIHLVRRRGAAFAHLAGGLALLGVVNFSALMMGDFFYARLERDLPPAQGARIGDEAFADPGLMYGFQVPGFLGLLGLLLLGLAVAYAGRAPWWAPPAMLAGVFGTTFFPVGTALGGLLYLAGSGVIGLRMLRMSDAEWAGEGPAQAGAPASGTAGGLSSEAGASSGKRTATR</sequence>
<proteinExistence type="predicted"/>
<keyword evidence="2" id="KW-0812">Transmembrane</keyword>
<evidence type="ECO:0000313" key="3">
    <source>
        <dbReference type="EMBL" id="MFC4060058.1"/>
    </source>
</evidence>
<dbReference type="EMBL" id="JBHSBM010000017">
    <property type="protein sequence ID" value="MFC4060058.1"/>
    <property type="molecule type" value="Genomic_DNA"/>
</dbReference>
<feature type="compositionally biased region" description="Low complexity" evidence="1">
    <location>
        <begin position="214"/>
        <end position="239"/>
    </location>
</feature>
<feature type="transmembrane region" description="Helical" evidence="2">
    <location>
        <begin position="139"/>
        <end position="160"/>
    </location>
</feature>
<evidence type="ECO:0000256" key="2">
    <source>
        <dbReference type="SAM" id="Phobius"/>
    </source>
</evidence>
<name>A0ABV8IC06_9ACTN</name>
<keyword evidence="2" id="KW-1133">Transmembrane helix</keyword>
<accession>A0ABV8IC06</accession>
<gene>
    <name evidence="3" type="ORF">ACFOWE_17265</name>
</gene>
<feature type="transmembrane region" description="Helical" evidence="2">
    <location>
        <begin position="56"/>
        <end position="78"/>
    </location>
</feature>
<reference evidence="4" key="1">
    <citation type="journal article" date="2019" name="Int. J. Syst. Evol. Microbiol.">
        <title>The Global Catalogue of Microorganisms (GCM) 10K type strain sequencing project: providing services to taxonomists for standard genome sequencing and annotation.</title>
        <authorList>
            <consortium name="The Broad Institute Genomics Platform"/>
            <consortium name="The Broad Institute Genome Sequencing Center for Infectious Disease"/>
            <person name="Wu L."/>
            <person name="Ma J."/>
        </authorList>
    </citation>
    <scope>NUCLEOTIDE SEQUENCE [LARGE SCALE GENOMIC DNA]</scope>
    <source>
        <strain evidence="4">TBRC 4489</strain>
    </source>
</reference>
<evidence type="ECO:0008006" key="5">
    <source>
        <dbReference type="Google" id="ProtNLM"/>
    </source>
</evidence>
<organism evidence="3 4">
    <name type="scientific">Planomonospora corallina</name>
    <dbReference type="NCBI Taxonomy" id="1806052"/>
    <lineage>
        <taxon>Bacteria</taxon>
        <taxon>Bacillati</taxon>
        <taxon>Actinomycetota</taxon>
        <taxon>Actinomycetes</taxon>
        <taxon>Streptosporangiales</taxon>
        <taxon>Streptosporangiaceae</taxon>
        <taxon>Planomonospora</taxon>
    </lineage>
</organism>
<keyword evidence="2" id="KW-0472">Membrane</keyword>
<dbReference type="Proteomes" id="UP001595850">
    <property type="component" value="Unassembled WGS sequence"/>
</dbReference>
<dbReference type="RefSeq" id="WP_377288859.1">
    <property type="nucleotide sequence ID" value="NZ_JBHSBM010000017.1"/>
</dbReference>
<evidence type="ECO:0000256" key="1">
    <source>
        <dbReference type="SAM" id="MobiDB-lite"/>
    </source>
</evidence>
<feature type="transmembrane region" description="Helical" evidence="2">
    <location>
        <begin position="85"/>
        <end position="110"/>
    </location>
</feature>
<protein>
    <recommendedName>
        <fullName evidence="5">DUF4386 family protein</fullName>
    </recommendedName>
</protein>
<feature type="region of interest" description="Disordered" evidence="1">
    <location>
        <begin position="214"/>
        <end position="245"/>
    </location>
</feature>
<evidence type="ECO:0000313" key="4">
    <source>
        <dbReference type="Proteomes" id="UP001595850"/>
    </source>
</evidence>
<comment type="caution">
    <text evidence="3">The sequence shown here is derived from an EMBL/GenBank/DDBJ whole genome shotgun (WGS) entry which is preliminary data.</text>
</comment>
<keyword evidence="4" id="KW-1185">Reference proteome</keyword>
<feature type="transmembrane region" description="Helical" evidence="2">
    <location>
        <begin position="172"/>
        <end position="194"/>
    </location>
</feature>